<keyword evidence="8" id="KW-0963">Cytoplasm</keyword>
<feature type="site" description="Discriminates between blocked and unblocked aminoacyl-tRNA" evidence="8">
    <location>
        <position position="24"/>
    </location>
</feature>
<dbReference type="PANTHER" id="PTHR17224">
    <property type="entry name" value="PEPTIDYL-TRNA HYDROLASE"/>
    <property type="match status" value="1"/>
</dbReference>
<comment type="subunit">
    <text evidence="8">Monomer.</text>
</comment>
<dbReference type="GO" id="GO:0000049">
    <property type="term" value="F:tRNA binding"/>
    <property type="evidence" value="ECO:0007669"/>
    <property type="project" value="UniProtKB-UniRule"/>
</dbReference>
<comment type="function">
    <text evidence="8">Hydrolyzes ribosome-free peptidyl-tRNAs (with 1 or more amino acids incorporated), which drop off the ribosome during protein synthesis, or as a result of ribosome stalling.</text>
</comment>
<organism evidence="11 12">
    <name type="scientific">Mycetocola miduiensis</name>
    <dbReference type="NCBI Taxonomy" id="995034"/>
    <lineage>
        <taxon>Bacteria</taxon>
        <taxon>Bacillati</taxon>
        <taxon>Actinomycetota</taxon>
        <taxon>Actinomycetes</taxon>
        <taxon>Micrococcales</taxon>
        <taxon>Microbacteriaceae</taxon>
        <taxon>Mycetocola</taxon>
    </lineage>
</organism>
<feature type="binding site" evidence="8">
    <location>
        <position position="83"/>
    </location>
    <ligand>
        <name>tRNA</name>
        <dbReference type="ChEBI" id="CHEBI:17843"/>
    </ligand>
</feature>
<evidence type="ECO:0000256" key="8">
    <source>
        <dbReference type="HAMAP-Rule" id="MF_00083"/>
    </source>
</evidence>
<evidence type="ECO:0000256" key="5">
    <source>
        <dbReference type="ARBA" id="ARBA00038063"/>
    </source>
</evidence>
<feature type="active site" description="Proton acceptor" evidence="8">
    <location>
        <position position="34"/>
    </location>
</feature>
<dbReference type="InterPro" id="IPR018171">
    <property type="entry name" value="Pept_tRNA_hydro_CS"/>
</dbReference>
<sequence>MWWRKEKAEPAVAENTWLVVGLGNPGPAYARNRHNVGHMVVDELAARMGTGFRKHKTPAVVAEGFVTPGGPKLVLAKLNSYMNVSGGPVAALLRFYSLDPARLIVIHDELDLPFDTVKLKQGGGHGGHNGLRDIAKAADSPDFLRVRVGIGRPPGRQDAADFVLKDFAGAERDVLPNLVGDAADAVALLATDGLQAAQLKVHSPS</sequence>
<dbReference type="FunFam" id="3.40.50.1470:FF:000001">
    <property type="entry name" value="Peptidyl-tRNA hydrolase"/>
    <property type="match status" value="1"/>
</dbReference>
<dbReference type="Pfam" id="PF01195">
    <property type="entry name" value="Pept_tRNA_hydro"/>
    <property type="match status" value="1"/>
</dbReference>
<evidence type="ECO:0000256" key="3">
    <source>
        <dbReference type="ARBA" id="ARBA00022801"/>
    </source>
</evidence>
<feature type="binding site" evidence="8">
    <location>
        <position position="129"/>
    </location>
    <ligand>
        <name>tRNA</name>
        <dbReference type="ChEBI" id="CHEBI:17843"/>
    </ligand>
</feature>
<evidence type="ECO:0000256" key="9">
    <source>
        <dbReference type="RuleBase" id="RU000673"/>
    </source>
</evidence>
<keyword evidence="2 8" id="KW-0820">tRNA-binding</keyword>
<dbReference type="RefSeq" id="WP_090712687.1">
    <property type="nucleotide sequence ID" value="NZ_FOVM01000009.1"/>
</dbReference>
<comment type="subcellular location">
    <subcellularLocation>
        <location evidence="8">Cytoplasm</location>
    </subcellularLocation>
</comment>
<comment type="function">
    <text evidence="8">Catalyzes the release of premature peptidyl moieties from peptidyl-tRNA molecules trapped in stalled 50S ribosomal subunits, and thus maintains levels of free tRNAs and 50S ribosomes.</text>
</comment>
<feature type="binding site" evidence="8">
    <location>
        <position position="29"/>
    </location>
    <ligand>
        <name>tRNA</name>
        <dbReference type="ChEBI" id="CHEBI:17843"/>
    </ligand>
</feature>
<evidence type="ECO:0000313" key="12">
    <source>
        <dbReference type="Proteomes" id="UP000198867"/>
    </source>
</evidence>
<keyword evidence="12" id="KW-1185">Reference proteome</keyword>
<dbReference type="GO" id="GO:0072344">
    <property type="term" value="P:rescue of stalled ribosome"/>
    <property type="evidence" value="ECO:0007669"/>
    <property type="project" value="UniProtKB-UniRule"/>
</dbReference>
<evidence type="ECO:0000256" key="4">
    <source>
        <dbReference type="ARBA" id="ARBA00022884"/>
    </source>
</evidence>
<dbReference type="HAMAP" id="MF_00083">
    <property type="entry name" value="Pept_tRNA_hydro_bact"/>
    <property type="match status" value="1"/>
</dbReference>
<dbReference type="NCBIfam" id="TIGR00447">
    <property type="entry name" value="pth"/>
    <property type="match status" value="1"/>
</dbReference>
<evidence type="ECO:0000256" key="6">
    <source>
        <dbReference type="ARBA" id="ARBA00048707"/>
    </source>
</evidence>
<comment type="similarity">
    <text evidence="5 8 10">Belongs to the PTH family.</text>
</comment>
<dbReference type="EMBL" id="FOVM01000009">
    <property type="protein sequence ID" value="SFN98264.1"/>
    <property type="molecule type" value="Genomic_DNA"/>
</dbReference>
<dbReference type="InterPro" id="IPR036416">
    <property type="entry name" value="Pept_tRNA_hydro_sf"/>
</dbReference>
<dbReference type="PROSITE" id="PS01196">
    <property type="entry name" value="PEPT_TRNA_HYDROL_2"/>
    <property type="match status" value="1"/>
</dbReference>
<comment type="catalytic activity">
    <reaction evidence="6 8 9">
        <text>an N-acyl-L-alpha-aminoacyl-tRNA + H2O = an N-acyl-L-amino acid + a tRNA + H(+)</text>
        <dbReference type="Rhea" id="RHEA:54448"/>
        <dbReference type="Rhea" id="RHEA-COMP:10123"/>
        <dbReference type="Rhea" id="RHEA-COMP:13883"/>
        <dbReference type="ChEBI" id="CHEBI:15377"/>
        <dbReference type="ChEBI" id="CHEBI:15378"/>
        <dbReference type="ChEBI" id="CHEBI:59874"/>
        <dbReference type="ChEBI" id="CHEBI:78442"/>
        <dbReference type="ChEBI" id="CHEBI:138191"/>
        <dbReference type="EC" id="3.1.1.29"/>
    </reaction>
</comment>
<feature type="binding site" evidence="8">
    <location>
        <position position="81"/>
    </location>
    <ligand>
        <name>tRNA</name>
        <dbReference type="ChEBI" id="CHEBI:17843"/>
    </ligand>
</feature>
<dbReference type="OrthoDB" id="9800507at2"/>
<dbReference type="Gene3D" id="3.40.50.1470">
    <property type="entry name" value="Peptidyl-tRNA hydrolase"/>
    <property type="match status" value="1"/>
</dbReference>
<gene>
    <name evidence="8" type="primary">pth</name>
    <name evidence="11" type="ORF">SAMN05216219_2899</name>
</gene>
<protein>
    <recommendedName>
        <fullName evidence="7 8">Peptidyl-tRNA hydrolase</fullName>
        <shortName evidence="8">Pth</shortName>
        <ecNumber evidence="1 8">3.1.1.29</ecNumber>
    </recommendedName>
</protein>
<evidence type="ECO:0000256" key="7">
    <source>
        <dbReference type="ARBA" id="ARBA00050038"/>
    </source>
</evidence>
<dbReference type="Proteomes" id="UP000198867">
    <property type="component" value="Unassembled WGS sequence"/>
</dbReference>
<keyword evidence="3 8" id="KW-0378">Hydrolase</keyword>
<evidence type="ECO:0000256" key="1">
    <source>
        <dbReference type="ARBA" id="ARBA00013260"/>
    </source>
</evidence>
<dbReference type="PROSITE" id="PS01195">
    <property type="entry name" value="PEPT_TRNA_HYDROL_1"/>
    <property type="match status" value="1"/>
</dbReference>
<dbReference type="InterPro" id="IPR001328">
    <property type="entry name" value="Pept_tRNA_hydro"/>
</dbReference>
<evidence type="ECO:0000256" key="2">
    <source>
        <dbReference type="ARBA" id="ARBA00022555"/>
    </source>
</evidence>
<dbReference type="GO" id="GO:0005737">
    <property type="term" value="C:cytoplasm"/>
    <property type="evidence" value="ECO:0007669"/>
    <property type="project" value="UniProtKB-SubCell"/>
</dbReference>
<dbReference type="AlphaFoldDB" id="A0A1I5DG66"/>
<dbReference type="CDD" id="cd00462">
    <property type="entry name" value="PTH"/>
    <property type="match status" value="1"/>
</dbReference>
<feature type="site" description="Stabilizes the basic form of H active site to accept a proton" evidence="8">
    <location>
        <position position="108"/>
    </location>
</feature>
<name>A0A1I5DG66_9MICO</name>
<dbReference type="SUPFAM" id="SSF53178">
    <property type="entry name" value="Peptidyl-tRNA hydrolase-like"/>
    <property type="match status" value="1"/>
</dbReference>
<dbReference type="STRING" id="995034.SAMN05216219_2899"/>
<dbReference type="GO" id="GO:0004045">
    <property type="term" value="F:peptidyl-tRNA hydrolase activity"/>
    <property type="evidence" value="ECO:0007669"/>
    <property type="project" value="UniProtKB-UniRule"/>
</dbReference>
<keyword evidence="4 8" id="KW-0694">RNA-binding</keyword>
<dbReference type="GO" id="GO:0006515">
    <property type="term" value="P:protein quality control for misfolded or incompletely synthesized proteins"/>
    <property type="evidence" value="ECO:0007669"/>
    <property type="project" value="UniProtKB-UniRule"/>
</dbReference>
<evidence type="ECO:0000313" key="11">
    <source>
        <dbReference type="EMBL" id="SFN98264.1"/>
    </source>
</evidence>
<accession>A0A1I5DG66</accession>
<reference evidence="12" key="1">
    <citation type="submission" date="2016-10" db="EMBL/GenBank/DDBJ databases">
        <authorList>
            <person name="Varghese N."/>
            <person name="Submissions S."/>
        </authorList>
    </citation>
    <scope>NUCLEOTIDE SEQUENCE [LARGE SCALE GENOMIC DNA]</scope>
    <source>
        <strain evidence="12">CGMCC 1.11101</strain>
    </source>
</reference>
<dbReference type="PANTHER" id="PTHR17224:SF1">
    <property type="entry name" value="PEPTIDYL-TRNA HYDROLASE"/>
    <property type="match status" value="1"/>
</dbReference>
<evidence type="ECO:0000256" key="10">
    <source>
        <dbReference type="RuleBase" id="RU004320"/>
    </source>
</evidence>
<proteinExistence type="inferred from homology"/>
<dbReference type="EC" id="3.1.1.29" evidence="1 8"/>